<dbReference type="STRING" id="1503961.SAMN05421736_101794"/>
<evidence type="ECO:0000313" key="2">
    <source>
        <dbReference type="Proteomes" id="UP000198935"/>
    </source>
</evidence>
<dbReference type="InterPro" id="IPR038765">
    <property type="entry name" value="Papain-like_cys_pep_sf"/>
</dbReference>
<evidence type="ECO:0000313" key="1">
    <source>
        <dbReference type="EMBL" id="SDY25842.1"/>
    </source>
</evidence>
<protein>
    <submittedName>
        <fullName evidence="1">Papain-like cysteine protease AvrRpt2</fullName>
    </submittedName>
</protein>
<dbReference type="EMBL" id="FNPI01000001">
    <property type="protein sequence ID" value="SDY25842.1"/>
    <property type="molecule type" value="Genomic_DNA"/>
</dbReference>
<reference evidence="2" key="1">
    <citation type="submission" date="2016-10" db="EMBL/GenBank/DDBJ databases">
        <authorList>
            <person name="Varghese N."/>
            <person name="Submissions S."/>
        </authorList>
    </citation>
    <scope>NUCLEOTIDE SEQUENCE [LARGE SCALE GENOMIC DNA]</scope>
    <source>
        <strain evidence="2">SP</strain>
    </source>
</reference>
<dbReference type="Proteomes" id="UP000198935">
    <property type="component" value="Unassembled WGS sequence"/>
</dbReference>
<accession>A0A1H3IE71</accession>
<dbReference type="Pfam" id="PF12385">
    <property type="entry name" value="Peptidase_C70"/>
    <property type="match status" value="1"/>
</dbReference>
<dbReference type="InterPro" id="IPR022118">
    <property type="entry name" value="Peptidase_C70_AvrRpt2"/>
</dbReference>
<dbReference type="SUPFAM" id="SSF54001">
    <property type="entry name" value="Cysteine proteinases"/>
    <property type="match status" value="1"/>
</dbReference>
<proteinExistence type="predicted"/>
<sequence>MEKLIRSKVVIKVLVFSLIFLLTFTAQIFAGSISGYPAVKQEKSQWCWNASGVSILKYKDRSVSQCNFFKRTKGTSTCYNTTASTSEVRKSLLTYLVNSSYYSGHLTWAALKAQIDKNYPVYVSWKWNSNSNNTGHAVVAYGYYTALSTNYVYYMDPADGVKTSMAYSKFVGGSTSDRIWRWGLRDVH</sequence>
<dbReference type="Gene3D" id="3.90.70.10">
    <property type="entry name" value="Cysteine proteinases"/>
    <property type="match status" value="1"/>
</dbReference>
<name>A0A1H3IE71_9BACI</name>
<keyword evidence="1" id="KW-0645">Protease</keyword>
<gene>
    <name evidence="1" type="ORF">SAMN05421736_101794</name>
</gene>
<organism evidence="1 2">
    <name type="scientific">Evansella caseinilytica</name>
    <dbReference type="NCBI Taxonomy" id="1503961"/>
    <lineage>
        <taxon>Bacteria</taxon>
        <taxon>Bacillati</taxon>
        <taxon>Bacillota</taxon>
        <taxon>Bacilli</taxon>
        <taxon>Bacillales</taxon>
        <taxon>Bacillaceae</taxon>
        <taxon>Evansella</taxon>
    </lineage>
</organism>
<keyword evidence="1" id="KW-0378">Hydrolase</keyword>
<dbReference type="GO" id="GO:0006508">
    <property type="term" value="P:proteolysis"/>
    <property type="evidence" value="ECO:0007669"/>
    <property type="project" value="UniProtKB-KW"/>
</dbReference>
<dbReference type="AlphaFoldDB" id="A0A1H3IE71"/>
<dbReference type="GO" id="GO:0008233">
    <property type="term" value="F:peptidase activity"/>
    <property type="evidence" value="ECO:0007669"/>
    <property type="project" value="UniProtKB-KW"/>
</dbReference>
<keyword evidence="2" id="KW-1185">Reference proteome</keyword>
<dbReference type="OrthoDB" id="123420at2"/>